<reference evidence="2" key="1">
    <citation type="submission" date="2017-01" db="EMBL/GenBank/DDBJ databases">
        <authorList>
            <person name="Wang Y."/>
            <person name="White M."/>
            <person name="Kvist S."/>
            <person name="Moncalvo J.-M."/>
        </authorList>
    </citation>
    <scope>NUCLEOTIDE SEQUENCE [LARGE SCALE GENOMIC DNA]</scope>
    <source>
        <strain evidence="2">COL-18-3</strain>
    </source>
</reference>
<protein>
    <recommendedName>
        <fullName evidence="3">Retrovirus-related Pol polyprotein from transposon</fullName>
    </recommendedName>
</protein>
<dbReference type="AlphaFoldDB" id="A0A1R1PR05"/>
<name>A0A1R1PR05_ZANCU</name>
<dbReference type="OrthoDB" id="10267344at2759"/>
<sequence>MVSKSTGFTPSEMLYGTNITLPAAWTWHSTNEEDILHAVKRIKLIKDKLPQLRKLGVRRGVAAKNSEQTRYNKKVKEFLFQVGHKVLKLVESEKGKLEDLWEGPYTILKCLTKGTYLICDDYGNRDLVNGDKLKLYFSSTSMVPSVSNRMRSKFKTFNQGKRYEDIHA</sequence>
<dbReference type="EMBL" id="LSSK01000447">
    <property type="protein sequence ID" value="OMH83312.1"/>
    <property type="molecule type" value="Genomic_DNA"/>
</dbReference>
<comment type="caution">
    <text evidence="1">The sequence shown here is derived from an EMBL/GenBank/DDBJ whole genome shotgun (WGS) entry which is preliminary data.</text>
</comment>
<organism evidence="1 2">
    <name type="scientific">Zancudomyces culisetae</name>
    <name type="common">Gut fungus</name>
    <name type="synonym">Smittium culisetae</name>
    <dbReference type="NCBI Taxonomy" id="1213189"/>
    <lineage>
        <taxon>Eukaryota</taxon>
        <taxon>Fungi</taxon>
        <taxon>Fungi incertae sedis</taxon>
        <taxon>Zoopagomycota</taxon>
        <taxon>Kickxellomycotina</taxon>
        <taxon>Harpellomycetes</taxon>
        <taxon>Harpellales</taxon>
        <taxon>Legeriomycetaceae</taxon>
        <taxon>Zancudomyces</taxon>
    </lineage>
</organism>
<keyword evidence="2" id="KW-1185">Reference proteome</keyword>
<evidence type="ECO:0008006" key="3">
    <source>
        <dbReference type="Google" id="ProtNLM"/>
    </source>
</evidence>
<evidence type="ECO:0000313" key="2">
    <source>
        <dbReference type="Proteomes" id="UP000188320"/>
    </source>
</evidence>
<accession>A0A1R1PR05</accession>
<proteinExistence type="predicted"/>
<dbReference type="Proteomes" id="UP000188320">
    <property type="component" value="Unassembled WGS sequence"/>
</dbReference>
<evidence type="ECO:0000313" key="1">
    <source>
        <dbReference type="EMBL" id="OMH83312.1"/>
    </source>
</evidence>
<gene>
    <name evidence="1" type="ORF">AX774_g3184</name>
</gene>